<dbReference type="EMBL" id="JAOQNS010000001">
    <property type="protein sequence ID" value="MCW2305883.1"/>
    <property type="molecule type" value="Genomic_DNA"/>
</dbReference>
<evidence type="ECO:0000256" key="5">
    <source>
        <dbReference type="ARBA" id="ARBA00023004"/>
    </source>
</evidence>
<evidence type="ECO:0000256" key="3">
    <source>
        <dbReference type="ARBA" id="ARBA00022723"/>
    </source>
</evidence>
<gene>
    <name evidence="7" type="ORF">M2319_000199</name>
</gene>
<feature type="domain" description="Rubredoxin-like" evidence="6">
    <location>
        <begin position="69"/>
        <end position="115"/>
    </location>
</feature>
<protein>
    <submittedName>
        <fullName evidence="7">Rubredoxin</fullName>
    </submittedName>
</protein>
<dbReference type="PANTHER" id="PTHR47627">
    <property type="entry name" value="RUBREDOXIN"/>
    <property type="match status" value="1"/>
</dbReference>
<evidence type="ECO:0000259" key="6">
    <source>
        <dbReference type="PROSITE" id="PS50903"/>
    </source>
</evidence>
<dbReference type="RefSeq" id="WP_264599564.1">
    <property type="nucleotide sequence ID" value="NZ_JAOQNS010000001.1"/>
</dbReference>
<dbReference type="PANTHER" id="PTHR47627:SF1">
    <property type="entry name" value="RUBREDOXIN-1-RELATED"/>
    <property type="match status" value="1"/>
</dbReference>
<name>A0ABT3H662_9HYPH</name>
<proteinExistence type="predicted"/>
<dbReference type="PROSITE" id="PS50903">
    <property type="entry name" value="RUBREDOXIN_LIKE"/>
    <property type="match status" value="1"/>
</dbReference>
<evidence type="ECO:0000256" key="2">
    <source>
        <dbReference type="ARBA" id="ARBA00022448"/>
    </source>
</evidence>
<reference evidence="8" key="1">
    <citation type="submission" date="2023-07" db="EMBL/GenBank/DDBJ databases">
        <title>Genome sequencing of Purple Non-Sulfur Bacteria from various extreme environments.</title>
        <authorList>
            <person name="Mayer M."/>
        </authorList>
    </citation>
    <scope>NUCLEOTIDE SEQUENCE [LARGE SCALE GENOMIC DNA]</scope>
    <source>
        <strain evidence="8">DSM 17935</strain>
    </source>
</reference>
<evidence type="ECO:0000313" key="7">
    <source>
        <dbReference type="EMBL" id="MCW2305883.1"/>
    </source>
</evidence>
<keyword evidence="2" id="KW-0813">Transport</keyword>
<evidence type="ECO:0000256" key="4">
    <source>
        <dbReference type="ARBA" id="ARBA00022982"/>
    </source>
</evidence>
<keyword evidence="8" id="KW-1185">Reference proteome</keyword>
<evidence type="ECO:0000313" key="8">
    <source>
        <dbReference type="Proteomes" id="UP001209755"/>
    </source>
</evidence>
<dbReference type="Pfam" id="PF00301">
    <property type="entry name" value="Rubredoxin"/>
    <property type="match status" value="1"/>
</dbReference>
<dbReference type="SUPFAM" id="SSF57802">
    <property type="entry name" value="Rubredoxin-like"/>
    <property type="match status" value="1"/>
</dbReference>
<evidence type="ECO:0000256" key="1">
    <source>
        <dbReference type="ARBA" id="ARBA00001965"/>
    </source>
</evidence>
<organism evidence="7 8">
    <name type="scientific">Rhodobium gokarnense</name>
    <dbReference type="NCBI Taxonomy" id="364296"/>
    <lineage>
        <taxon>Bacteria</taxon>
        <taxon>Pseudomonadati</taxon>
        <taxon>Pseudomonadota</taxon>
        <taxon>Alphaproteobacteria</taxon>
        <taxon>Hyphomicrobiales</taxon>
        <taxon>Rhodobiaceae</taxon>
        <taxon>Rhodobium</taxon>
    </lineage>
</organism>
<accession>A0ABT3H662</accession>
<sequence>MSRVMEQDVMMHGTLSRRGAIKILAALFLGPLLARQATAASLSAPPPEPGMVLKRLQKWECTNEECEPYVYDPSVGDLNVRDLDRPIPPGVAFEDLPDDWICPICNDPKRDFEPIGDWVEVWVKA</sequence>
<dbReference type="InterPro" id="IPR024934">
    <property type="entry name" value="Rubredoxin-like_dom"/>
</dbReference>
<dbReference type="Proteomes" id="UP001209755">
    <property type="component" value="Unassembled WGS sequence"/>
</dbReference>
<comment type="caution">
    <text evidence="7">The sequence shown here is derived from an EMBL/GenBank/DDBJ whole genome shotgun (WGS) entry which is preliminary data.</text>
</comment>
<keyword evidence="5" id="KW-0408">Iron</keyword>
<dbReference type="CDD" id="cd00730">
    <property type="entry name" value="rubredoxin"/>
    <property type="match status" value="1"/>
</dbReference>
<keyword evidence="3" id="KW-0479">Metal-binding</keyword>
<keyword evidence="4" id="KW-0249">Electron transport</keyword>
<dbReference type="Gene3D" id="2.20.28.10">
    <property type="match status" value="1"/>
</dbReference>
<comment type="cofactor">
    <cofactor evidence="1">
        <name>Fe(3+)</name>
        <dbReference type="ChEBI" id="CHEBI:29034"/>
    </cofactor>
</comment>
<dbReference type="InterPro" id="IPR050526">
    <property type="entry name" value="Rubredoxin_ET"/>
</dbReference>
<dbReference type="InterPro" id="IPR024935">
    <property type="entry name" value="Rubredoxin_dom"/>
</dbReference>